<gene>
    <name evidence="3" type="ORF">AK812_SmicGene34429</name>
</gene>
<keyword evidence="4" id="KW-1185">Reference proteome</keyword>
<dbReference type="Proteomes" id="UP000186817">
    <property type="component" value="Unassembled WGS sequence"/>
</dbReference>
<dbReference type="Pfam" id="PF07744">
    <property type="entry name" value="SPOC"/>
    <property type="match status" value="1"/>
</dbReference>
<comment type="caution">
    <text evidence="3">The sequence shown here is derived from an EMBL/GenBank/DDBJ whole genome shotgun (WGS) entry which is preliminary data.</text>
</comment>
<feature type="compositionally biased region" description="Acidic residues" evidence="1">
    <location>
        <begin position="664"/>
        <end position="686"/>
    </location>
</feature>
<evidence type="ECO:0000313" key="4">
    <source>
        <dbReference type="Proteomes" id="UP000186817"/>
    </source>
</evidence>
<proteinExistence type="predicted"/>
<organism evidence="3 4">
    <name type="scientific">Symbiodinium microadriaticum</name>
    <name type="common">Dinoflagellate</name>
    <name type="synonym">Zooxanthella microadriatica</name>
    <dbReference type="NCBI Taxonomy" id="2951"/>
    <lineage>
        <taxon>Eukaryota</taxon>
        <taxon>Sar</taxon>
        <taxon>Alveolata</taxon>
        <taxon>Dinophyceae</taxon>
        <taxon>Suessiales</taxon>
        <taxon>Symbiodiniaceae</taxon>
        <taxon>Symbiodinium</taxon>
    </lineage>
</organism>
<dbReference type="InterPro" id="IPR012921">
    <property type="entry name" value="SPOC_C"/>
</dbReference>
<feature type="compositionally biased region" description="Pro residues" evidence="1">
    <location>
        <begin position="846"/>
        <end position="855"/>
    </location>
</feature>
<feature type="region of interest" description="Disordered" evidence="1">
    <location>
        <begin position="992"/>
        <end position="1039"/>
    </location>
</feature>
<dbReference type="OrthoDB" id="428755at2759"/>
<sequence length="1039" mass="111557">MRPLYPAKRRRRGRCACLPNTRTRALAGVPETAWVTLEAVDLVSRCPVPTLQDVPPFMRPAVRMALVTALSRIRNSASKPSIPDTTQLAHVEMFLLAPRMLSSHNREKVRPDDFVLISLVEVSGGQEERAATLAYNGPSGEGQADPRAVLRVAPTRPAWSTNAWPMPTKRRLARLAELAGLGHGRGSDQLVRTGIPPSADLTPEHHVLLGAAVQFRVRSFLSALGVLRDNRRGVASVMLVPALKYSSGVVLAVSSVDATLTHTCAKPSGRDCHRRAPSIGMDLTSTAGVSCRVWLPDSVLAAGAKLKEALEGIGSANIEHLRRKHIGAKFSVKGQPSTEPAPWRRLHVVVMCPTAQMLAKAQADVVDLCETACDVAADILGLTDDQVQDAFEKIRVERQESTRIEGPLQFPLPMPALVNTAALDIWQRDESPNPKQASPTLWSPSEADAAPLLAQQGLGTTPKSATPAVMPPRPKVRGIPAAFAGRLPRTVEPMSLPTPTAMMQGLQMAPPTPLPARPPIAMTPLTPVPLIPTPPASAILTPPASELPGGPHMLDAHLEVARLAQAWLERGRKDETGRPKKRESDPYLLRAHTEDPYLTMLKEAEAEDGMTLPEDSPMPPPNSIVAHKRKAKMQAIPGSGPIKVGQEAQQVDGESKSNSSTSESDSDSEGEESEEPDDDEVEELDDAAVPSASSAAGVEVHLGSEPRLQLYKLGAKCCDVLAHFVGGNENSLPESHRLDIDQRVRLEHCRRHLQWADDLTTVWHFSLSEAREKDAWAALRNYFVSRKRVGLAELPRSVVYIVPPDQEFLSELGLPAAAESLAGSLLGLQVPLYQSEGNPQDRDPEPVPTKPPSEPPTAMQAAPEVAGEPEASVPPAQASQGLPAEPSLELQTEARARQGNVEGMPAEAPSKYLPDQRSDLQAPLDDLVERLEERSRQVVQDGQAGGIPETCDATSQAQIGEKQDAVIEAAGLPEGAGDETPAELAMQAAVVSRTTTDTCSKAEPILDSSEKTEDGEANGSQHPDDSSVGAVPLEEDLSR</sequence>
<feature type="region of interest" description="Disordered" evidence="1">
    <location>
        <begin position="834"/>
        <end position="962"/>
    </location>
</feature>
<feature type="compositionally biased region" description="Basic and acidic residues" evidence="1">
    <location>
        <begin position="927"/>
        <end position="936"/>
    </location>
</feature>
<feature type="region of interest" description="Disordered" evidence="1">
    <location>
        <begin position="571"/>
        <end position="591"/>
    </location>
</feature>
<feature type="domain" description="Spen paralogue and orthologue SPOC C-terminal" evidence="2">
    <location>
        <begin position="713"/>
        <end position="812"/>
    </location>
</feature>
<evidence type="ECO:0000256" key="1">
    <source>
        <dbReference type="SAM" id="MobiDB-lite"/>
    </source>
</evidence>
<accession>A0A1Q9CP19</accession>
<evidence type="ECO:0000313" key="3">
    <source>
        <dbReference type="EMBL" id="OLP84671.1"/>
    </source>
</evidence>
<name>A0A1Q9CP19_SYMMI</name>
<protein>
    <recommendedName>
        <fullName evidence="2">Spen paralogue and orthologue SPOC C-terminal domain-containing protein</fullName>
    </recommendedName>
</protein>
<dbReference type="AlphaFoldDB" id="A0A1Q9CP19"/>
<feature type="compositionally biased region" description="Low complexity" evidence="1">
    <location>
        <begin position="687"/>
        <end position="696"/>
    </location>
</feature>
<dbReference type="EMBL" id="LSRX01001025">
    <property type="protein sequence ID" value="OLP84671.1"/>
    <property type="molecule type" value="Genomic_DNA"/>
</dbReference>
<evidence type="ECO:0000259" key="2">
    <source>
        <dbReference type="Pfam" id="PF07744"/>
    </source>
</evidence>
<feature type="region of interest" description="Disordered" evidence="1">
    <location>
        <begin position="610"/>
        <end position="699"/>
    </location>
</feature>
<reference evidence="3 4" key="1">
    <citation type="submission" date="2016-02" db="EMBL/GenBank/DDBJ databases">
        <title>Genome analysis of coral dinoflagellate symbionts highlights evolutionary adaptations to a symbiotic lifestyle.</title>
        <authorList>
            <person name="Aranda M."/>
            <person name="Li Y."/>
            <person name="Liew Y.J."/>
            <person name="Baumgarten S."/>
            <person name="Simakov O."/>
            <person name="Wilson M."/>
            <person name="Piel J."/>
            <person name="Ashoor H."/>
            <person name="Bougouffa S."/>
            <person name="Bajic V.B."/>
            <person name="Ryu T."/>
            <person name="Ravasi T."/>
            <person name="Bayer T."/>
            <person name="Micklem G."/>
            <person name="Kim H."/>
            <person name="Bhak J."/>
            <person name="Lajeunesse T.C."/>
            <person name="Voolstra C.R."/>
        </authorList>
    </citation>
    <scope>NUCLEOTIDE SEQUENCE [LARGE SCALE GENOMIC DNA]</scope>
    <source>
        <strain evidence="3 4">CCMP2467</strain>
    </source>
</reference>